<reference evidence="2 3" key="1">
    <citation type="submission" date="2020-08" db="EMBL/GenBank/DDBJ databases">
        <title>Bridging the membrane lipid divide: bacteria of the FCB group superphylum have the potential to synthesize archaeal ether lipids.</title>
        <authorList>
            <person name="Villanueva L."/>
            <person name="Von Meijenfeldt F.A.B."/>
            <person name="Westbye A.B."/>
            <person name="Yadav S."/>
            <person name="Hopmans E.C."/>
            <person name="Dutilh B.E."/>
            <person name="Sinninghe Damste J.S."/>
        </authorList>
    </citation>
    <scope>NUCLEOTIDE SEQUENCE [LARGE SCALE GENOMIC DNA]</scope>
    <source>
        <strain evidence="2">NIOZ-UU47</strain>
    </source>
</reference>
<dbReference type="Proteomes" id="UP000614424">
    <property type="component" value="Unassembled WGS sequence"/>
</dbReference>
<evidence type="ECO:0000313" key="3">
    <source>
        <dbReference type="Proteomes" id="UP000614424"/>
    </source>
</evidence>
<keyword evidence="1" id="KW-0472">Membrane</keyword>
<gene>
    <name evidence="2" type="ORF">H8E41_06840</name>
</gene>
<dbReference type="EMBL" id="JACNJZ010000094">
    <property type="protein sequence ID" value="MBC8317606.1"/>
    <property type="molecule type" value="Genomic_DNA"/>
</dbReference>
<evidence type="ECO:0000313" key="2">
    <source>
        <dbReference type="EMBL" id="MBC8317606.1"/>
    </source>
</evidence>
<sequence>MKKKILDRYSRTSGNKVIIDIAAGKVEDLYNDFDKHAPYVKKELDQDLVDYIIDSVSEIGKEDFVIQFRFTAAADFNLTTRVKTSIYNYFLYLKQLKFRELARMTRSSFILFSIGVVILFLSVLLNQKTAGNETVMADVFAEGLNIAAWVSLWNAIANFLIDWAPHRRQIKMYERIANATILFYEASNK</sequence>
<feature type="transmembrane region" description="Helical" evidence="1">
    <location>
        <begin position="109"/>
        <end position="126"/>
    </location>
</feature>
<feature type="transmembrane region" description="Helical" evidence="1">
    <location>
        <begin position="146"/>
        <end position="165"/>
    </location>
</feature>
<evidence type="ECO:0000256" key="1">
    <source>
        <dbReference type="SAM" id="Phobius"/>
    </source>
</evidence>
<comment type="caution">
    <text evidence="2">The sequence shown here is derived from an EMBL/GenBank/DDBJ whole genome shotgun (WGS) entry which is preliminary data.</text>
</comment>
<accession>A0A8J6NB66</accession>
<name>A0A8J6NB66_9BACT</name>
<organism evidence="2 3">
    <name type="scientific">Candidatus Desulfobia pelagia</name>
    <dbReference type="NCBI Taxonomy" id="2841692"/>
    <lineage>
        <taxon>Bacteria</taxon>
        <taxon>Pseudomonadati</taxon>
        <taxon>Thermodesulfobacteriota</taxon>
        <taxon>Desulfobulbia</taxon>
        <taxon>Desulfobulbales</taxon>
        <taxon>Desulfobulbaceae</taxon>
        <taxon>Candidatus Desulfobia</taxon>
    </lineage>
</organism>
<protein>
    <submittedName>
        <fullName evidence="2">Uncharacterized protein</fullName>
    </submittedName>
</protein>
<keyword evidence="1" id="KW-1133">Transmembrane helix</keyword>
<proteinExistence type="predicted"/>
<keyword evidence="1" id="KW-0812">Transmembrane</keyword>
<dbReference type="AlphaFoldDB" id="A0A8J6NB66"/>